<evidence type="ECO:0000313" key="7">
    <source>
        <dbReference type="Proteomes" id="UP000543598"/>
    </source>
</evidence>
<reference evidence="6 7" key="1">
    <citation type="submission" date="2020-05" db="EMBL/GenBank/DDBJ databases">
        <title>MicrobeNet Type strains.</title>
        <authorList>
            <person name="Nicholson A.C."/>
        </authorList>
    </citation>
    <scope>NUCLEOTIDE SEQUENCE [LARGE SCALE GENOMIC DNA]</scope>
    <source>
        <strain evidence="6 7">JCM 14282</strain>
    </source>
</reference>
<dbReference type="PANTHER" id="PTHR43077:SF10">
    <property type="entry name" value="TRANSPORT PERMEASE PROTEIN"/>
    <property type="match status" value="1"/>
</dbReference>
<dbReference type="RefSeq" id="WP_167035387.1">
    <property type="nucleotide sequence ID" value="NZ_BAAANA010000002.1"/>
</dbReference>
<evidence type="ECO:0000256" key="1">
    <source>
        <dbReference type="ARBA" id="ARBA00004141"/>
    </source>
</evidence>
<comment type="subcellular location">
    <subcellularLocation>
        <location evidence="1">Membrane</location>
        <topology evidence="1">Multi-pass membrane protein</topology>
    </subcellularLocation>
</comment>
<keyword evidence="3 5" id="KW-1133">Transmembrane helix</keyword>
<feature type="transmembrane region" description="Helical" evidence="5">
    <location>
        <begin position="550"/>
        <end position="573"/>
    </location>
</feature>
<dbReference type="PANTHER" id="PTHR43077">
    <property type="entry name" value="TRANSPORT PERMEASE YVFS-RELATED"/>
    <property type="match status" value="1"/>
</dbReference>
<protein>
    <submittedName>
        <fullName evidence="6">Uncharacterized protein</fullName>
    </submittedName>
</protein>
<dbReference type="EMBL" id="JABEMB010000046">
    <property type="protein sequence ID" value="NNH05385.1"/>
    <property type="molecule type" value="Genomic_DNA"/>
</dbReference>
<evidence type="ECO:0000256" key="3">
    <source>
        <dbReference type="ARBA" id="ARBA00022989"/>
    </source>
</evidence>
<keyword evidence="4 5" id="KW-0472">Membrane</keyword>
<keyword evidence="7" id="KW-1185">Reference proteome</keyword>
<feature type="transmembrane region" description="Helical" evidence="5">
    <location>
        <begin position="611"/>
        <end position="640"/>
    </location>
</feature>
<dbReference type="Gene3D" id="3.40.1710.10">
    <property type="entry name" value="abc type-2 transporter like domain"/>
    <property type="match status" value="1"/>
</dbReference>
<feature type="transmembrane region" description="Helical" evidence="5">
    <location>
        <begin position="504"/>
        <end position="529"/>
    </location>
</feature>
<evidence type="ECO:0000256" key="2">
    <source>
        <dbReference type="ARBA" id="ARBA00022692"/>
    </source>
</evidence>
<dbReference type="Gene3D" id="1.10.287.950">
    <property type="entry name" value="Methyl-accepting chemotaxis protein"/>
    <property type="match status" value="1"/>
</dbReference>
<evidence type="ECO:0000313" key="6">
    <source>
        <dbReference type="EMBL" id="NNH05385.1"/>
    </source>
</evidence>
<feature type="transmembrane region" description="Helical" evidence="5">
    <location>
        <begin position="16"/>
        <end position="38"/>
    </location>
</feature>
<dbReference type="SUPFAM" id="SSF58104">
    <property type="entry name" value="Methyl-accepting chemotaxis protein (MCP) signaling domain"/>
    <property type="match status" value="1"/>
</dbReference>
<dbReference type="NCBIfam" id="TIGR03061">
    <property type="entry name" value="pip_yhgE_Nterm"/>
    <property type="match status" value="1"/>
</dbReference>
<sequence>MTLPIERSRTRRPITWLTLVGVLLLPAVIGGILVAALYNPVERLEGLTAAIVNEDEPVTIDGQYAPLGRQLAAGLVEGSDDVPSNLTWTISNASDAAAGLADGRYSAVVTIPENFSAAATSTRPGETPERATIGVQTPPDSLIVDDAITAQVTQAAASLMGRELSRVYLENVFLGFTTLGDQLGQAADGATTWADGARDAATGAVSLADGVRQLSSGASRLSDGAAELSSGASALSSGAAQWASGAGMTADGLDRWAAGAGKTAGGTRGLADGLSQMADQVAQLPAVPQEIVDGADMIAENSGQIKASVSDAAAQLSQLSARCDPAVSGAEMCDGLAAVAQQANDALPTVNDVLDQSGTIAQQVSGLAQFGPQLTQGLRDATAGATSLANGMDELATGAADTAGGARRLASGASGISSGIAKLASGASTWASGASAWASGANDAATGADGLSTGLGQLADGADALADGLHTASDALPSYSNADARSLADVVSSPVAASGVGTTLFGASAIPLLAMLALWFGGLATFVALRAVSQRTLTSRAPSALLALRALAPAAGIGALQGLLVAVVVQLAASYEWGSWAVFAAVSMVAGVAFAAVNQGLNAVFNGAGRWISALVGVLAVATGVVSTVPGVLSSIAAVLPTSPAYNAMLAGLGPATGVWAGLVGLLVWGLLAFAATVVTVARRRTVSARALLTASPAPV</sequence>
<evidence type="ECO:0000256" key="5">
    <source>
        <dbReference type="SAM" id="Phobius"/>
    </source>
</evidence>
<evidence type="ECO:0000256" key="4">
    <source>
        <dbReference type="ARBA" id="ARBA00023136"/>
    </source>
</evidence>
<feature type="transmembrane region" description="Helical" evidence="5">
    <location>
        <begin position="579"/>
        <end position="599"/>
    </location>
</feature>
<dbReference type="GO" id="GO:0016020">
    <property type="term" value="C:membrane"/>
    <property type="evidence" value="ECO:0007669"/>
    <property type="project" value="UniProtKB-SubCell"/>
</dbReference>
<dbReference type="AlphaFoldDB" id="A0A7Y2M2M8"/>
<proteinExistence type="predicted"/>
<dbReference type="Proteomes" id="UP000543598">
    <property type="component" value="Unassembled WGS sequence"/>
</dbReference>
<comment type="caution">
    <text evidence="6">The sequence shown here is derived from an EMBL/GenBank/DDBJ whole genome shotgun (WGS) entry which is preliminary data.</text>
</comment>
<dbReference type="NCBIfam" id="TIGR03057">
    <property type="entry name" value="xxxLxxG_by_4"/>
    <property type="match status" value="2"/>
</dbReference>
<dbReference type="InterPro" id="IPR051328">
    <property type="entry name" value="T7SS_ABC-Transporter"/>
</dbReference>
<organism evidence="6 7">
    <name type="scientific">Microbacterium ulmi</name>
    <dbReference type="NCBI Taxonomy" id="179095"/>
    <lineage>
        <taxon>Bacteria</taxon>
        <taxon>Bacillati</taxon>
        <taxon>Actinomycetota</taxon>
        <taxon>Actinomycetes</taxon>
        <taxon>Micrococcales</taxon>
        <taxon>Microbacteriaceae</taxon>
        <taxon>Microbacterium</taxon>
    </lineage>
</organism>
<gene>
    <name evidence="6" type="ORF">HLA99_16190</name>
</gene>
<feature type="transmembrane region" description="Helical" evidence="5">
    <location>
        <begin position="660"/>
        <end position="682"/>
    </location>
</feature>
<name>A0A7Y2M2M8_9MICO</name>
<dbReference type="InterPro" id="IPR023908">
    <property type="entry name" value="xxxLxxG_rpt"/>
</dbReference>
<keyword evidence="2 5" id="KW-0812">Transmembrane</keyword>
<accession>A0A7Y2M2M8</accession>
<dbReference type="InterPro" id="IPR017500">
    <property type="entry name" value="Phage_infect_YhgE_N"/>
</dbReference>